<dbReference type="NCBIfam" id="NF038065">
    <property type="entry name" value="Pr6Pr"/>
    <property type="match status" value="1"/>
</dbReference>
<feature type="transmembrane region" description="Helical" evidence="1">
    <location>
        <begin position="187"/>
        <end position="208"/>
    </location>
</feature>
<feature type="transmembrane region" description="Helical" evidence="1">
    <location>
        <begin position="45"/>
        <end position="66"/>
    </location>
</feature>
<dbReference type="RefSeq" id="WP_149769683.1">
    <property type="nucleotide sequence ID" value="NZ_VDFQ02000003.1"/>
</dbReference>
<proteinExistence type="predicted"/>
<keyword evidence="1" id="KW-0472">Membrane</keyword>
<dbReference type="AlphaFoldDB" id="A0A5Q6RXB9"/>
<feature type="transmembrane region" description="Helical" evidence="1">
    <location>
        <begin position="137"/>
        <end position="156"/>
    </location>
</feature>
<evidence type="ECO:0000313" key="2">
    <source>
        <dbReference type="EMBL" id="KAA1422733.1"/>
    </source>
</evidence>
<sequence>MSEQAAVRSATPVRVAFTALAVLGAWAVVGQAIQSVSEGRSLVNYFSYFTIQSNLLVLITAVAVAVRGRLEGWWQPAYVAGVVGIVITGVVFHLLLAGQQTLEGISVWYDLVLHTLVPIGAVAGFLLLRPRLDRRAWWFLVWPVAWAAYTLVRGAIADPRFPGPEGEAPMPVPYDFLDADSLGYGQVALTLTVIAVFTLVIGGAVIGISRRIAR</sequence>
<dbReference type="EMBL" id="VDFQ02000003">
    <property type="protein sequence ID" value="KAA1422733.1"/>
    <property type="molecule type" value="Genomic_DNA"/>
</dbReference>
<feature type="transmembrane region" description="Helical" evidence="1">
    <location>
        <begin position="108"/>
        <end position="128"/>
    </location>
</feature>
<evidence type="ECO:0000256" key="1">
    <source>
        <dbReference type="SAM" id="Phobius"/>
    </source>
</evidence>
<feature type="transmembrane region" description="Helical" evidence="1">
    <location>
        <begin position="12"/>
        <end position="33"/>
    </location>
</feature>
<dbReference type="OrthoDB" id="9809977at2"/>
<accession>A0A5Q6RXB9</accession>
<keyword evidence="1" id="KW-1133">Transmembrane helix</keyword>
<reference evidence="2 3" key="1">
    <citation type="submission" date="2019-09" db="EMBL/GenBank/DDBJ databases">
        <title>Mumia zhuanghuii sp. nov. isolated from the intestinal contents of plateau pika (Ochotona curzoniae) in the Qinghai-Tibet plateau of China.</title>
        <authorList>
            <person name="Tian Z."/>
        </authorList>
    </citation>
    <scope>NUCLEOTIDE SEQUENCE [LARGE SCALE GENOMIC DNA]</scope>
    <source>
        <strain evidence="3">350</strain>
    </source>
</reference>
<feature type="transmembrane region" description="Helical" evidence="1">
    <location>
        <begin position="78"/>
        <end position="96"/>
    </location>
</feature>
<keyword evidence="1" id="KW-0812">Transmembrane</keyword>
<protein>
    <submittedName>
        <fullName evidence="2">F420-dependent oxidoreductase</fullName>
    </submittedName>
</protein>
<dbReference type="Proteomes" id="UP000307768">
    <property type="component" value="Unassembled WGS sequence"/>
</dbReference>
<name>A0A5Q6RXB9_9ACTN</name>
<comment type="caution">
    <text evidence="2">The sequence shown here is derived from an EMBL/GenBank/DDBJ whole genome shotgun (WGS) entry which is preliminary data.</text>
</comment>
<organism evidence="2 3">
    <name type="scientific">Mumia zhuanghuii</name>
    <dbReference type="NCBI Taxonomy" id="2585211"/>
    <lineage>
        <taxon>Bacteria</taxon>
        <taxon>Bacillati</taxon>
        <taxon>Actinomycetota</taxon>
        <taxon>Actinomycetes</taxon>
        <taxon>Propionibacteriales</taxon>
        <taxon>Nocardioidaceae</taxon>
        <taxon>Mumia</taxon>
    </lineage>
</organism>
<gene>
    <name evidence="2" type="ORF">FE697_011225</name>
</gene>
<dbReference type="InterPro" id="IPR049713">
    <property type="entry name" value="Pr6Pr-like"/>
</dbReference>
<evidence type="ECO:0000313" key="3">
    <source>
        <dbReference type="Proteomes" id="UP000307768"/>
    </source>
</evidence>